<organism evidence="6 7">
    <name type="scientific">Reticulibacter mediterranei</name>
    <dbReference type="NCBI Taxonomy" id="2778369"/>
    <lineage>
        <taxon>Bacteria</taxon>
        <taxon>Bacillati</taxon>
        <taxon>Chloroflexota</taxon>
        <taxon>Ktedonobacteria</taxon>
        <taxon>Ktedonobacterales</taxon>
        <taxon>Reticulibacteraceae</taxon>
        <taxon>Reticulibacter</taxon>
    </lineage>
</organism>
<protein>
    <submittedName>
        <fullName evidence="6">Multidrug MFS transporter</fullName>
    </submittedName>
</protein>
<comment type="similarity">
    <text evidence="1">Belongs to the peptidase S33 family.</text>
</comment>
<accession>A0A8J3N1D8</accession>
<dbReference type="InterPro" id="IPR010497">
    <property type="entry name" value="Epoxide_hydro_N"/>
</dbReference>
<dbReference type="Gene3D" id="3.40.50.1820">
    <property type="entry name" value="alpha/beta hydrolase"/>
    <property type="match status" value="1"/>
</dbReference>
<keyword evidence="7" id="KW-1185">Reference proteome</keyword>
<dbReference type="PANTHER" id="PTHR21661:SF35">
    <property type="entry name" value="EPOXIDE HYDROLASE"/>
    <property type="match status" value="1"/>
</dbReference>
<evidence type="ECO:0000256" key="2">
    <source>
        <dbReference type="ARBA" id="ARBA00022797"/>
    </source>
</evidence>
<evidence type="ECO:0000256" key="3">
    <source>
        <dbReference type="ARBA" id="ARBA00022801"/>
    </source>
</evidence>
<dbReference type="PIRSF" id="PIRSF001112">
    <property type="entry name" value="Epoxide_hydrolase"/>
    <property type="match status" value="1"/>
</dbReference>
<dbReference type="InterPro" id="IPR016292">
    <property type="entry name" value="Epoxide_hydrolase"/>
</dbReference>
<dbReference type="AlphaFoldDB" id="A0A8J3N1D8"/>
<dbReference type="EMBL" id="BNJK01000001">
    <property type="protein sequence ID" value="GHO92498.1"/>
    <property type="molecule type" value="Genomic_DNA"/>
</dbReference>
<dbReference type="GO" id="GO:0004301">
    <property type="term" value="F:epoxide hydrolase activity"/>
    <property type="evidence" value="ECO:0007669"/>
    <property type="project" value="TreeGrafter"/>
</dbReference>
<gene>
    <name evidence="6" type="ORF">KSF_025460</name>
</gene>
<dbReference type="SUPFAM" id="SSF53474">
    <property type="entry name" value="alpha/beta-Hydrolases"/>
    <property type="match status" value="1"/>
</dbReference>
<dbReference type="Proteomes" id="UP000597444">
    <property type="component" value="Unassembled WGS sequence"/>
</dbReference>
<name>A0A8J3N1D8_9CHLR</name>
<evidence type="ECO:0000256" key="4">
    <source>
        <dbReference type="PIRSR" id="PIRSR001112-1"/>
    </source>
</evidence>
<dbReference type="GO" id="GO:0097176">
    <property type="term" value="P:epoxide metabolic process"/>
    <property type="evidence" value="ECO:0007669"/>
    <property type="project" value="TreeGrafter"/>
</dbReference>
<comment type="caution">
    <text evidence="6">The sequence shown here is derived from an EMBL/GenBank/DDBJ whole genome shotgun (WGS) entry which is preliminary data.</text>
</comment>
<keyword evidence="2" id="KW-0058">Aromatic hydrocarbons catabolism</keyword>
<evidence type="ECO:0000259" key="5">
    <source>
        <dbReference type="Pfam" id="PF06441"/>
    </source>
</evidence>
<reference evidence="6" key="1">
    <citation type="submission" date="2020-10" db="EMBL/GenBank/DDBJ databases">
        <title>Taxonomic study of unclassified bacteria belonging to the class Ktedonobacteria.</title>
        <authorList>
            <person name="Yabe S."/>
            <person name="Wang C.M."/>
            <person name="Zheng Y."/>
            <person name="Sakai Y."/>
            <person name="Cavaletti L."/>
            <person name="Monciardini P."/>
            <person name="Donadio S."/>
        </authorList>
    </citation>
    <scope>NUCLEOTIDE SEQUENCE</scope>
    <source>
        <strain evidence="6">ID150040</strain>
    </source>
</reference>
<dbReference type="InterPro" id="IPR029058">
    <property type="entry name" value="AB_hydrolase_fold"/>
</dbReference>
<dbReference type="RefSeq" id="WP_220203325.1">
    <property type="nucleotide sequence ID" value="NZ_BNJK01000001.1"/>
</dbReference>
<dbReference type="PRINTS" id="PR00412">
    <property type="entry name" value="EPOXHYDRLASE"/>
</dbReference>
<feature type="active site" description="Proton donor" evidence="4">
    <location>
        <position position="308"/>
    </location>
</feature>
<dbReference type="Pfam" id="PF06441">
    <property type="entry name" value="EHN"/>
    <property type="match status" value="1"/>
</dbReference>
<evidence type="ECO:0000313" key="7">
    <source>
        <dbReference type="Proteomes" id="UP000597444"/>
    </source>
</evidence>
<feature type="active site" description="Proton acceptor" evidence="4">
    <location>
        <position position="362"/>
    </location>
</feature>
<feature type="domain" description="Epoxide hydrolase N-terminal" evidence="5">
    <location>
        <begin position="3"/>
        <end position="107"/>
    </location>
</feature>
<evidence type="ECO:0000256" key="1">
    <source>
        <dbReference type="ARBA" id="ARBA00010088"/>
    </source>
</evidence>
<keyword evidence="3" id="KW-0378">Hydrolase</keyword>
<sequence length="384" mass="42986">MSIQPFTIAIPQTTLDDLRERLARTRWPDEVEDAGWDYGAKLSYMKELVAYWLQTFDWRTQEAKLNRFAHFKADVDGVGIHFMHERGKGPAPLPIVLTHGWPDSFYRMHKIIPLLTDPANYGGDPADAFDVIVPSLPGYGFSDKVHGATSIRIAELFARLMTDVLCYKRFAAGGGDIGSRVTRLLALSHPEALVGIHLTDVGFPGEPAGIFPSDLSNPSPAEQQFLGSVGQWFMQEGGYAMLQSTKPQTPSYGLNDSPVGLAAWLVEKFRAWSDCAGDVEQRFSKDELLTQIMIYWATETISSSARLYYDDAHAAPQLKPGQYIEIPAGVATFPKDLTLPPRELGERFLRVQRWTEMPRGGHFAALEEPQLLAEELRAFFRPLR</sequence>
<dbReference type="InterPro" id="IPR000639">
    <property type="entry name" value="Epox_hydrolase-like"/>
</dbReference>
<evidence type="ECO:0000313" key="6">
    <source>
        <dbReference type="EMBL" id="GHO92498.1"/>
    </source>
</evidence>
<dbReference type="PANTHER" id="PTHR21661">
    <property type="entry name" value="EPOXIDE HYDROLASE 1-RELATED"/>
    <property type="match status" value="1"/>
</dbReference>
<feature type="active site" description="Nucleophile" evidence="4">
    <location>
        <position position="176"/>
    </location>
</feature>
<proteinExistence type="inferred from homology"/>